<organism evidence="1 2">
    <name type="scientific">Gossypium arboreum</name>
    <name type="common">Tree cotton</name>
    <name type="synonym">Gossypium nanking</name>
    <dbReference type="NCBI Taxonomy" id="29729"/>
    <lineage>
        <taxon>Eukaryota</taxon>
        <taxon>Viridiplantae</taxon>
        <taxon>Streptophyta</taxon>
        <taxon>Embryophyta</taxon>
        <taxon>Tracheophyta</taxon>
        <taxon>Spermatophyta</taxon>
        <taxon>Magnoliopsida</taxon>
        <taxon>eudicotyledons</taxon>
        <taxon>Gunneridae</taxon>
        <taxon>Pentapetalae</taxon>
        <taxon>rosids</taxon>
        <taxon>malvids</taxon>
        <taxon>Malvales</taxon>
        <taxon>Malvaceae</taxon>
        <taxon>Malvoideae</taxon>
        <taxon>Gossypium</taxon>
    </lineage>
</organism>
<sequence>MFRISRLYMQTSVEVSLCHLIELVKLLN</sequence>
<reference evidence="2" key="1">
    <citation type="submission" date="2014-09" db="EMBL/GenBank/DDBJ databases">
        <authorList>
            <person name="Mudge J."/>
            <person name="Ramaraj T."/>
            <person name="Lindquist I.E."/>
            <person name="Bharti A.K."/>
            <person name="Sundararajan A."/>
            <person name="Cameron C.T."/>
            <person name="Woodward J.E."/>
            <person name="May G.D."/>
            <person name="Brubaker C."/>
            <person name="Broadhvest J."/>
            <person name="Wilkins T.A."/>
        </authorList>
    </citation>
    <scope>NUCLEOTIDE SEQUENCE</scope>
    <source>
        <strain evidence="2">cv. AKA8401</strain>
    </source>
</reference>
<name>A0A0B0P6C3_GOSAR</name>
<accession>A0A0B0P6C3</accession>
<evidence type="ECO:0000313" key="2">
    <source>
        <dbReference type="Proteomes" id="UP000032142"/>
    </source>
</evidence>
<keyword evidence="2" id="KW-1185">Reference proteome</keyword>
<gene>
    <name evidence="1" type="ORF">F383_04289</name>
</gene>
<proteinExistence type="predicted"/>
<protein>
    <submittedName>
        <fullName evidence="1">Uncharacterized protein</fullName>
    </submittedName>
</protein>
<dbReference type="AlphaFoldDB" id="A0A0B0P6C3"/>
<evidence type="ECO:0000313" key="1">
    <source>
        <dbReference type="EMBL" id="KHG20610.1"/>
    </source>
</evidence>
<dbReference type="EMBL" id="KN416185">
    <property type="protein sequence ID" value="KHG20610.1"/>
    <property type="molecule type" value="Genomic_DNA"/>
</dbReference>
<dbReference type="Proteomes" id="UP000032142">
    <property type="component" value="Unassembled WGS sequence"/>
</dbReference>